<dbReference type="InterPro" id="IPR033992">
    <property type="entry name" value="NKR-like_CTLD"/>
</dbReference>
<sequence length="134" mass="15452">SSSAFAGCRLCPQDWQLHGERCYWLSKEKGNWTQGKKSCENQKSQLVVLQDKKEKEYIKNITNRGMQPVWIGLRSSCREWRWVDNTSLNTAVFDTLLQLDKGGCGTLKDKALEVDVCDGEHEWICQKDPFQLLP</sequence>
<dbReference type="Gene3D" id="3.10.100.10">
    <property type="entry name" value="Mannose-Binding Protein A, subunit A"/>
    <property type="match status" value="1"/>
</dbReference>
<dbReference type="InterPro" id="IPR001304">
    <property type="entry name" value="C-type_lectin-like"/>
</dbReference>
<reference evidence="4 5" key="1">
    <citation type="submission" date="2020-02" db="EMBL/GenBank/DDBJ databases">
        <title>Bird 10,000 Genomes (B10K) Project - Family phase.</title>
        <authorList>
            <person name="Zhang G."/>
        </authorList>
    </citation>
    <scope>NUCLEOTIDE SEQUENCE [LARGE SCALE GENOMIC DNA]</scope>
    <source>
        <strain evidence="4">B10K-DU-002-70</strain>
        <tissue evidence="4">Muscle</tissue>
    </source>
</reference>
<proteinExistence type="predicted"/>
<feature type="non-terminal residue" evidence="4">
    <location>
        <position position="1"/>
    </location>
</feature>
<dbReference type="OrthoDB" id="538816at2759"/>
<dbReference type="PANTHER" id="PTHR46746:SF3">
    <property type="entry name" value="C-TYPE LECTIN DOMAIN-CONTAINING PROTEIN-RELATED"/>
    <property type="match status" value="1"/>
</dbReference>
<dbReference type="EMBL" id="VZTL01070291">
    <property type="protein sequence ID" value="NXX62371.1"/>
    <property type="molecule type" value="Genomic_DNA"/>
</dbReference>
<evidence type="ECO:0000256" key="2">
    <source>
        <dbReference type="ARBA" id="ARBA00022734"/>
    </source>
</evidence>
<gene>
    <name evidence="4" type="primary">Klrb1b</name>
    <name evidence="4" type="ORF">SCOUMB_R08684</name>
</gene>
<evidence type="ECO:0000313" key="4">
    <source>
        <dbReference type="EMBL" id="NXX62371.1"/>
    </source>
</evidence>
<comment type="subcellular location">
    <subcellularLocation>
        <location evidence="1">Membrane</location>
        <topology evidence="1">Single-pass membrane protein</topology>
    </subcellularLocation>
</comment>
<name>A0A7L4IBM8_SCOUM</name>
<dbReference type="GO" id="GO:0005886">
    <property type="term" value="C:plasma membrane"/>
    <property type="evidence" value="ECO:0007669"/>
    <property type="project" value="TreeGrafter"/>
</dbReference>
<dbReference type="Proteomes" id="UP000539032">
    <property type="component" value="Unassembled WGS sequence"/>
</dbReference>
<evidence type="ECO:0000259" key="3">
    <source>
        <dbReference type="PROSITE" id="PS50041"/>
    </source>
</evidence>
<dbReference type="GO" id="GO:0030246">
    <property type="term" value="F:carbohydrate binding"/>
    <property type="evidence" value="ECO:0007669"/>
    <property type="project" value="UniProtKB-KW"/>
</dbReference>
<dbReference type="PANTHER" id="PTHR46746">
    <property type="entry name" value="KILLER CELL LECTIN-LIKE RECEPTOR SUBFAMILY F MEMBER 2"/>
    <property type="match status" value="1"/>
</dbReference>
<dbReference type="SMART" id="SM00034">
    <property type="entry name" value="CLECT"/>
    <property type="match status" value="1"/>
</dbReference>
<keyword evidence="5" id="KW-1185">Reference proteome</keyword>
<dbReference type="InterPro" id="IPR016186">
    <property type="entry name" value="C-type_lectin-like/link_sf"/>
</dbReference>
<keyword evidence="2" id="KW-0430">Lectin</keyword>
<dbReference type="Pfam" id="PF00059">
    <property type="entry name" value="Lectin_C"/>
    <property type="match status" value="1"/>
</dbReference>
<feature type="domain" description="C-type lectin" evidence="3">
    <location>
        <begin position="18"/>
        <end position="126"/>
    </location>
</feature>
<accession>A0A7L4IBM8</accession>
<evidence type="ECO:0000313" key="5">
    <source>
        <dbReference type="Proteomes" id="UP000539032"/>
    </source>
</evidence>
<dbReference type="InterPro" id="IPR051379">
    <property type="entry name" value="C-type_Lectin_Receptor_IMM"/>
</dbReference>
<dbReference type="InterPro" id="IPR016187">
    <property type="entry name" value="CTDL_fold"/>
</dbReference>
<comment type="caution">
    <text evidence="4">The sequence shown here is derived from an EMBL/GenBank/DDBJ whole genome shotgun (WGS) entry which is preliminary data.</text>
</comment>
<dbReference type="CDD" id="cd03593">
    <property type="entry name" value="CLECT_NK_receptors_like"/>
    <property type="match status" value="1"/>
</dbReference>
<dbReference type="PROSITE" id="PS50041">
    <property type="entry name" value="C_TYPE_LECTIN_2"/>
    <property type="match status" value="1"/>
</dbReference>
<protein>
    <submittedName>
        <fullName evidence="4">KRBBC protein</fullName>
    </submittedName>
</protein>
<dbReference type="SUPFAM" id="SSF56436">
    <property type="entry name" value="C-type lectin-like"/>
    <property type="match status" value="1"/>
</dbReference>
<feature type="non-terminal residue" evidence="4">
    <location>
        <position position="134"/>
    </location>
</feature>
<evidence type="ECO:0000256" key="1">
    <source>
        <dbReference type="ARBA" id="ARBA00004167"/>
    </source>
</evidence>
<dbReference type="AlphaFoldDB" id="A0A7L4IBM8"/>
<organism evidence="4 5">
    <name type="scientific">Scopus umbretta</name>
    <name type="common">Hammerkop</name>
    <dbReference type="NCBI Taxonomy" id="33581"/>
    <lineage>
        <taxon>Eukaryota</taxon>
        <taxon>Metazoa</taxon>
        <taxon>Chordata</taxon>
        <taxon>Craniata</taxon>
        <taxon>Vertebrata</taxon>
        <taxon>Euteleostomi</taxon>
        <taxon>Archelosauria</taxon>
        <taxon>Archosauria</taxon>
        <taxon>Dinosauria</taxon>
        <taxon>Saurischia</taxon>
        <taxon>Theropoda</taxon>
        <taxon>Coelurosauria</taxon>
        <taxon>Aves</taxon>
        <taxon>Neognathae</taxon>
        <taxon>Neoaves</taxon>
        <taxon>Aequornithes</taxon>
        <taxon>Pelecaniformes</taxon>
        <taxon>Scopidae</taxon>
        <taxon>Scopus</taxon>
    </lineage>
</organism>